<dbReference type="AlphaFoldDB" id="A0A4P7QEQ9"/>
<dbReference type="Proteomes" id="UP000296352">
    <property type="component" value="Chromosome"/>
</dbReference>
<dbReference type="KEGG" id="cee:CENDO_00070"/>
<dbReference type="EMBL" id="CP039247">
    <property type="protein sequence ID" value="QCB27326.1"/>
    <property type="molecule type" value="Genomic_DNA"/>
</dbReference>
<evidence type="ECO:0000256" key="1">
    <source>
        <dbReference type="SAM" id="MobiDB-lite"/>
    </source>
</evidence>
<reference evidence="2 3" key="1">
    <citation type="submission" date="2019-04" db="EMBL/GenBank/DDBJ databases">
        <title>Corynebacterium endometrii sp. nov., isolated from the uterus of a cow with endometritis.</title>
        <authorList>
            <person name="Ballas P."/>
            <person name="Ruckert C."/>
            <person name="Wagener K."/>
            <person name="Drillich M."/>
            <person name="Kaempfer P."/>
            <person name="Busse H.-J."/>
            <person name="Ehling-Schulz M."/>
        </authorList>
    </citation>
    <scope>NUCLEOTIDE SEQUENCE [LARGE SCALE GENOMIC DNA]</scope>
    <source>
        <strain evidence="2 3">LMM-1653</strain>
    </source>
</reference>
<name>A0A4P7QEQ9_9CORY</name>
<feature type="compositionally biased region" description="Basic and acidic residues" evidence="1">
    <location>
        <begin position="30"/>
        <end position="41"/>
    </location>
</feature>
<gene>
    <name evidence="2" type="ORF">CENDO_00070</name>
</gene>
<proteinExistence type="predicted"/>
<protein>
    <submittedName>
        <fullName evidence="2">Uncharacterized protein</fullName>
    </submittedName>
</protein>
<keyword evidence="3" id="KW-1185">Reference proteome</keyword>
<organism evidence="2 3">
    <name type="scientific">Corynebacterium endometrii</name>
    <dbReference type="NCBI Taxonomy" id="2488819"/>
    <lineage>
        <taxon>Bacteria</taxon>
        <taxon>Bacillati</taxon>
        <taxon>Actinomycetota</taxon>
        <taxon>Actinomycetes</taxon>
        <taxon>Mycobacteriales</taxon>
        <taxon>Corynebacteriaceae</taxon>
        <taxon>Corynebacterium</taxon>
    </lineage>
</organism>
<evidence type="ECO:0000313" key="2">
    <source>
        <dbReference type="EMBL" id="QCB27326.1"/>
    </source>
</evidence>
<evidence type="ECO:0000313" key="3">
    <source>
        <dbReference type="Proteomes" id="UP000296352"/>
    </source>
</evidence>
<accession>A0A4P7QEQ9</accession>
<sequence>MIPPFAVVMKIITSCKTAPYPAGAEPDSVENQHHGTLKREY</sequence>
<feature type="region of interest" description="Disordered" evidence="1">
    <location>
        <begin position="21"/>
        <end position="41"/>
    </location>
</feature>